<feature type="transmembrane region" description="Helical" evidence="1">
    <location>
        <begin position="83"/>
        <end position="102"/>
    </location>
</feature>
<comment type="caution">
    <text evidence="3">The sequence shown here is derived from an EMBL/GenBank/DDBJ whole genome shotgun (WGS) entry which is preliminary data.</text>
</comment>
<protein>
    <submittedName>
        <fullName evidence="3">DUF4395 domain-containing protein</fullName>
    </submittedName>
</protein>
<organism evidence="3 4">
    <name type="scientific">Pradoshia eiseniae</name>
    <dbReference type="NCBI Taxonomy" id="2064768"/>
    <lineage>
        <taxon>Bacteria</taxon>
        <taxon>Bacillati</taxon>
        <taxon>Bacillota</taxon>
        <taxon>Bacilli</taxon>
        <taxon>Bacillales</taxon>
        <taxon>Bacillaceae</taxon>
        <taxon>Pradoshia</taxon>
    </lineage>
</organism>
<sequence>MEENVRSIPRPLVRLNQWFIFLSVVLTWVTGFHWILAIPLLAGLMGLLFSFNPLMRIGKVFLRKAPSEYVPEEWDQQQFNQTIAVICLGGGLISFYAGWTIAAYVFTIMVAAASFVAILGFCIGCFIRFQWKRYMYKRSIGRA</sequence>
<dbReference type="Proteomes" id="UP000239663">
    <property type="component" value="Unassembled WGS sequence"/>
</dbReference>
<dbReference type="InterPro" id="IPR025508">
    <property type="entry name" value="DUF4395"/>
</dbReference>
<name>A0A2S7MVR2_9BACI</name>
<feature type="transmembrane region" description="Helical" evidence="1">
    <location>
        <begin position="108"/>
        <end position="129"/>
    </location>
</feature>
<dbReference type="InterPro" id="IPR016942">
    <property type="entry name" value="UCP030042"/>
</dbReference>
<keyword evidence="4" id="KW-1185">Reference proteome</keyword>
<evidence type="ECO:0000259" key="2">
    <source>
        <dbReference type="Pfam" id="PF14340"/>
    </source>
</evidence>
<dbReference type="RefSeq" id="WP_104850735.1">
    <property type="nucleotide sequence ID" value="NZ_PKOZ01000018.1"/>
</dbReference>
<reference evidence="3 4" key="1">
    <citation type="submission" date="2017-12" db="EMBL/GenBank/DDBJ databases">
        <title>Taxonomic description and draft genome of Pradoshia cofamensis Gen. nov., sp. nov., a thermotolerant bacillale isolated from anterior gut of earthworm Eisenia fetida.</title>
        <authorList>
            <person name="Saha T."/>
            <person name="Chakraborty R."/>
        </authorList>
    </citation>
    <scope>NUCLEOTIDE SEQUENCE [LARGE SCALE GENOMIC DNA]</scope>
    <source>
        <strain evidence="3 4">EAG3</strain>
    </source>
</reference>
<feature type="transmembrane region" description="Helical" evidence="1">
    <location>
        <begin position="35"/>
        <end position="54"/>
    </location>
</feature>
<gene>
    <name evidence="3" type="ORF">CYL18_17235</name>
</gene>
<feature type="domain" description="DUF4395" evidence="2">
    <location>
        <begin position="8"/>
        <end position="133"/>
    </location>
</feature>
<keyword evidence="1" id="KW-0472">Membrane</keyword>
<dbReference type="PIRSF" id="PIRSF030042">
    <property type="entry name" value="UCP030042"/>
    <property type="match status" value="1"/>
</dbReference>
<dbReference type="EMBL" id="PKOZ01000018">
    <property type="protein sequence ID" value="PQD93901.1"/>
    <property type="molecule type" value="Genomic_DNA"/>
</dbReference>
<keyword evidence="1" id="KW-1133">Transmembrane helix</keyword>
<accession>A0A2S7MVR2</accession>
<dbReference type="OrthoDB" id="2376580at2"/>
<evidence type="ECO:0000313" key="3">
    <source>
        <dbReference type="EMBL" id="PQD93901.1"/>
    </source>
</evidence>
<keyword evidence="1" id="KW-0812">Transmembrane</keyword>
<evidence type="ECO:0000313" key="4">
    <source>
        <dbReference type="Proteomes" id="UP000239663"/>
    </source>
</evidence>
<evidence type="ECO:0000256" key="1">
    <source>
        <dbReference type="SAM" id="Phobius"/>
    </source>
</evidence>
<dbReference type="AlphaFoldDB" id="A0A2S7MVR2"/>
<proteinExistence type="predicted"/>
<feature type="transmembrane region" description="Helical" evidence="1">
    <location>
        <begin position="12"/>
        <end position="29"/>
    </location>
</feature>
<dbReference type="Pfam" id="PF14340">
    <property type="entry name" value="DUF4395"/>
    <property type="match status" value="1"/>
</dbReference>